<dbReference type="EMBL" id="KK198755">
    <property type="protein sequence ID" value="KCW80223.1"/>
    <property type="molecule type" value="Genomic_DNA"/>
</dbReference>
<protein>
    <submittedName>
        <fullName evidence="1">Uncharacterized protein</fullName>
    </submittedName>
</protein>
<dbReference type="InParanoid" id="A0A059CP22"/>
<evidence type="ECO:0000313" key="1">
    <source>
        <dbReference type="EMBL" id="KCW80223.1"/>
    </source>
</evidence>
<name>A0A059CP22_EUCGR</name>
<dbReference type="AlphaFoldDB" id="A0A059CP22"/>
<reference evidence="1" key="1">
    <citation type="submission" date="2013-07" db="EMBL/GenBank/DDBJ databases">
        <title>The genome of Eucalyptus grandis.</title>
        <authorList>
            <person name="Schmutz J."/>
            <person name="Hayes R."/>
            <person name="Myburg A."/>
            <person name="Tuskan G."/>
            <person name="Grattapaglia D."/>
            <person name="Rokhsar D.S."/>
        </authorList>
    </citation>
    <scope>NUCLEOTIDE SEQUENCE</scope>
    <source>
        <tissue evidence="1">Leaf extractions</tissue>
    </source>
</reference>
<sequence length="71" mass="7919">MSSTSSPFANTFNHVNMAADMVLSKIFYKEKQIAKREKEIMQEGRRREKGRDCSCCQAGIAISTINTSNAS</sequence>
<proteinExistence type="predicted"/>
<gene>
    <name evidence="1" type="ORF">EUGRSUZ_C01574</name>
</gene>
<dbReference type="Gramene" id="KCW80223">
    <property type="protein sequence ID" value="KCW80223"/>
    <property type="gene ID" value="EUGRSUZ_C01574"/>
</dbReference>
<accession>A0A059CP22</accession>
<organism evidence="1">
    <name type="scientific">Eucalyptus grandis</name>
    <name type="common">Flooded gum</name>
    <dbReference type="NCBI Taxonomy" id="71139"/>
    <lineage>
        <taxon>Eukaryota</taxon>
        <taxon>Viridiplantae</taxon>
        <taxon>Streptophyta</taxon>
        <taxon>Embryophyta</taxon>
        <taxon>Tracheophyta</taxon>
        <taxon>Spermatophyta</taxon>
        <taxon>Magnoliopsida</taxon>
        <taxon>eudicotyledons</taxon>
        <taxon>Gunneridae</taxon>
        <taxon>Pentapetalae</taxon>
        <taxon>rosids</taxon>
        <taxon>malvids</taxon>
        <taxon>Myrtales</taxon>
        <taxon>Myrtaceae</taxon>
        <taxon>Myrtoideae</taxon>
        <taxon>Eucalypteae</taxon>
        <taxon>Eucalyptus</taxon>
    </lineage>
</organism>